<dbReference type="SMART" id="SM00241">
    <property type="entry name" value="ZP"/>
    <property type="match status" value="1"/>
</dbReference>
<dbReference type="PANTHER" id="PTHR47327:SF2">
    <property type="entry name" value="FI18240P1-RELATED"/>
    <property type="match status" value="1"/>
</dbReference>
<protein>
    <submittedName>
        <fullName evidence="1">Uncharacterized protein</fullName>
    </submittedName>
</protein>
<accession>A0A7R8WGH0</accession>
<dbReference type="SUPFAM" id="SSF57414">
    <property type="entry name" value="Hairpin loop containing domain-like"/>
    <property type="match status" value="1"/>
</dbReference>
<dbReference type="AlphaFoldDB" id="A0A7R8WGH0"/>
<sequence length="464" mass="51409">MPTPIQANRQTGRILKTVDSVYQKVESLDKCRAKCLEQAGICNSYDYGDTGDEVCRLSHHTPVTLTHVQEPFLLMDDVATYEIAACYTIGVECLASEMVAYIRSSKLFSGKVYAKQSPLGCTADIKGSMNFSLSMAYSNPDCGVAQDENGLFSNEIVVQHHDRIVTSADLGLSLLCQYDLSAQTVVNNVSLEVQGKIDAISSEEVYISSPSVRMRITDRKGEDISFAQVGDPLMLVFDIKEEETPFDIFVKDLYAMDGSDSNEIVLIDEYGCPTDPLIMGPVERWEKATLVSLRSVFEAFKFPTSDVVSFRAVVVPCVGKCEKVTCSTVDFSGREASLESRGRRRRRRSADEEEELMLVQSITISDKFGRRPRESPRLSNPVFEDNFSEVPIATGSSGICLNFIGLVGSLSLFVIAQVFLIVACIVIWNRKRRAEQCQKASCSYPPTMDSLSTLFQSGYAARRL</sequence>
<reference evidence="1" key="1">
    <citation type="submission" date="2020-11" db="EMBL/GenBank/DDBJ databases">
        <authorList>
            <person name="Tran Van P."/>
        </authorList>
    </citation>
    <scope>NUCLEOTIDE SEQUENCE</scope>
</reference>
<evidence type="ECO:0000313" key="1">
    <source>
        <dbReference type="EMBL" id="CAD7230544.1"/>
    </source>
</evidence>
<dbReference type="PROSITE" id="PS51034">
    <property type="entry name" value="ZP_2"/>
    <property type="match status" value="1"/>
</dbReference>
<dbReference type="InterPro" id="IPR003609">
    <property type="entry name" value="Pan_app"/>
</dbReference>
<proteinExistence type="predicted"/>
<name>A0A7R8WGH0_9CRUS</name>
<dbReference type="InterPro" id="IPR001507">
    <property type="entry name" value="ZP_dom"/>
</dbReference>
<dbReference type="PROSITE" id="PS50948">
    <property type="entry name" value="PAN"/>
    <property type="match status" value="1"/>
</dbReference>
<dbReference type="InterPro" id="IPR052774">
    <property type="entry name" value="Celegans_DevNeuronal_Protein"/>
</dbReference>
<dbReference type="PANTHER" id="PTHR47327">
    <property type="entry name" value="FI18240P1-RELATED"/>
    <property type="match status" value="1"/>
</dbReference>
<gene>
    <name evidence="1" type="ORF">CTOB1V02_LOCUS8402</name>
</gene>
<dbReference type="Gene3D" id="3.50.4.10">
    <property type="entry name" value="Hepatocyte Growth Factor"/>
    <property type="match status" value="1"/>
</dbReference>
<dbReference type="EMBL" id="OB662771">
    <property type="protein sequence ID" value="CAD7230544.1"/>
    <property type="molecule type" value="Genomic_DNA"/>
</dbReference>
<dbReference type="OrthoDB" id="5867217at2759"/>
<dbReference type="Pfam" id="PF00024">
    <property type="entry name" value="PAN_1"/>
    <property type="match status" value="1"/>
</dbReference>
<dbReference type="GO" id="GO:0009653">
    <property type="term" value="P:anatomical structure morphogenesis"/>
    <property type="evidence" value="ECO:0007669"/>
    <property type="project" value="TreeGrafter"/>
</dbReference>
<organism evidence="1">
    <name type="scientific">Cyprideis torosa</name>
    <dbReference type="NCBI Taxonomy" id="163714"/>
    <lineage>
        <taxon>Eukaryota</taxon>
        <taxon>Metazoa</taxon>
        <taxon>Ecdysozoa</taxon>
        <taxon>Arthropoda</taxon>
        <taxon>Crustacea</taxon>
        <taxon>Oligostraca</taxon>
        <taxon>Ostracoda</taxon>
        <taxon>Podocopa</taxon>
        <taxon>Podocopida</taxon>
        <taxon>Cytherocopina</taxon>
        <taxon>Cytheroidea</taxon>
        <taxon>Cytherideidae</taxon>
        <taxon>Cyprideis</taxon>
    </lineage>
</organism>